<gene>
    <name evidence="2" type="ORF">OLEA9_A027413</name>
</gene>
<dbReference type="AlphaFoldDB" id="A0A8S0Q918"/>
<comment type="caution">
    <text evidence="2">The sequence shown here is derived from an EMBL/GenBank/DDBJ whole genome shotgun (WGS) entry which is preliminary data.</text>
</comment>
<keyword evidence="3" id="KW-1185">Reference proteome</keyword>
<evidence type="ECO:0000256" key="1">
    <source>
        <dbReference type="SAM" id="MobiDB-lite"/>
    </source>
</evidence>
<evidence type="ECO:0000313" key="2">
    <source>
        <dbReference type="EMBL" id="CAA2963757.1"/>
    </source>
</evidence>
<dbReference type="EMBL" id="CACTIH010001812">
    <property type="protein sequence ID" value="CAA2963757.1"/>
    <property type="molecule type" value="Genomic_DNA"/>
</dbReference>
<dbReference type="Proteomes" id="UP000594638">
    <property type="component" value="Unassembled WGS sequence"/>
</dbReference>
<dbReference type="OrthoDB" id="1928179at2759"/>
<dbReference type="Gramene" id="OE9A027413T1">
    <property type="protein sequence ID" value="OE9A027413C1"/>
    <property type="gene ID" value="OE9A027413"/>
</dbReference>
<name>A0A8S0Q918_OLEEU</name>
<organism evidence="2 3">
    <name type="scientific">Olea europaea subsp. europaea</name>
    <dbReference type="NCBI Taxonomy" id="158383"/>
    <lineage>
        <taxon>Eukaryota</taxon>
        <taxon>Viridiplantae</taxon>
        <taxon>Streptophyta</taxon>
        <taxon>Embryophyta</taxon>
        <taxon>Tracheophyta</taxon>
        <taxon>Spermatophyta</taxon>
        <taxon>Magnoliopsida</taxon>
        <taxon>eudicotyledons</taxon>
        <taxon>Gunneridae</taxon>
        <taxon>Pentapetalae</taxon>
        <taxon>asterids</taxon>
        <taxon>lamiids</taxon>
        <taxon>Lamiales</taxon>
        <taxon>Oleaceae</taxon>
        <taxon>Oleeae</taxon>
        <taxon>Olea</taxon>
    </lineage>
</organism>
<dbReference type="PANTHER" id="PTHR33700:SF25">
    <property type="entry name" value="TRANSMEMBRANE PROTEIN"/>
    <property type="match status" value="1"/>
</dbReference>
<feature type="region of interest" description="Disordered" evidence="1">
    <location>
        <begin position="57"/>
        <end position="136"/>
    </location>
</feature>
<accession>A0A8S0Q918</accession>
<dbReference type="PANTHER" id="PTHR33700">
    <property type="entry name" value="MYB-LIKE PROTEIN X"/>
    <property type="match status" value="1"/>
</dbReference>
<sequence length="136" mass="15689">MNFKTSLFFIDEMLKPAGSRNQRSKSLKVKHALQICLLLAICIWLLYQVKQSCNKSKSVSTQASENEENELPMLKLGRKDIKPQLFEEVDLEDEESKAKETVDGDEEIEDGEKDKNEDEGEHQQLQDIIDEDDKDE</sequence>
<reference evidence="2 3" key="1">
    <citation type="submission" date="2019-12" db="EMBL/GenBank/DDBJ databases">
        <authorList>
            <person name="Alioto T."/>
            <person name="Alioto T."/>
            <person name="Gomez Garrido J."/>
        </authorList>
    </citation>
    <scope>NUCLEOTIDE SEQUENCE [LARGE SCALE GENOMIC DNA]</scope>
</reference>
<feature type="compositionally biased region" description="Basic and acidic residues" evidence="1">
    <location>
        <begin position="112"/>
        <end position="124"/>
    </location>
</feature>
<evidence type="ECO:0000313" key="3">
    <source>
        <dbReference type="Proteomes" id="UP000594638"/>
    </source>
</evidence>
<protein>
    <submittedName>
        <fullName evidence="2">Uncharacterized protein</fullName>
    </submittedName>
</protein>
<proteinExistence type="predicted"/>